<name>A0AAN6XVR5_9PEZI</name>
<feature type="domain" description="Heterokaryon incompatibility" evidence="2">
    <location>
        <begin position="48"/>
        <end position="197"/>
    </location>
</feature>
<keyword evidence="1" id="KW-1133">Transmembrane helix</keyword>
<feature type="transmembrane region" description="Helical" evidence="1">
    <location>
        <begin position="195"/>
        <end position="216"/>
    </location>
</feature>
<protein>
    <submittedName>
        <fullName evidence="3">Heterokaryon incompatibility protein-domain-containing protein</fullName>
    </submittedName>
</protein>
<gene>
    <name evidence="3" type="ORF">QBC37DRAFT_298528</name>
</gene>
<comment type="caution">
    <text evidence="3">The sequence shown here is derived from an EMBL/GenBank/DDBJ whole genome shotgun (WGS) entry which is preliminary data.</text>
</comment>
<evidence type="ECO:0000259" key="2">
    <source>
        <dbReference type="Pfam" id="PF06985"/>
    </source>
</evidence>
<dbReference type="AlphaFoldDB" id="A0AAN6XVR5"/>
<dbReference type="InterPro" id="IPR052895">
    <property type="entry name" value="HetReg/Transcr_Mod"/>
</dbReference>
<dbReference type="InterPro" id="IPR010730">
    <property type="entry name" value="HET"/>
</dbReference>
<reference evidence="3" key="2">
    <citation type="submission" date="2023-05" db="EMBL/GenBank/DDBJ databases">
        <authorList>
            <consortium name="Lawrence Berkeley National Laboratory"/>
            <person name="Steindorff A."/>
            <person name="Hensen N."/>
            <person name="Bonometti L."/>
            <person name="Westerberg I."/>
            <person name="Brannstrom I.O."/>
            <person name="Guillou S."/>
            <person name="Cros-Aarteil S."/>
            <person name="Calhoun S."/>
            <person name="Haridas S."/>
            <person name="Kuo A."/>
            <person name="Mondo S."/>
            <person name="Pangilinan J."/>
            <person name="Riley R."/>
            <person name="Labutti K."/>
            <person name="Andreopoulos B."/>
            <person name="Lipzen A."/>
            <person name="Chen C."/>
            <person name="Yanf M."/>
            <person name="Daum C."/>
            <person name="Ng V."/>
            <person name="Clum A."/>
            <person name="Ohm R."/>
            <person name="Martin F."/>
            <person name="Silar P."/>
            <person name="Natvig D."/>
            <person name="Lalanne C."/>
            <person name="Gautier V."/>
            <person name="Ament-Velasquez S.L."/>
            <person name="Kruys A."/>
            <person name="Hutchinson M.I."/>
            <person name="Powell A.J."/>
            <person name="Barry K."/>
            <person name="Miller A.N."/>
            <person name="Grigoriev I.V."/>
            <person name="Debuchy R."/>
            <person name="Gladieux P."/>
            <person name="Thoren M.H."/>
            <person name="Johannesson H."/>
        </authorList>
    </citation>
    <scope>NUCLEOTIDE SEQUENCE</scope>
    <source>
        <strain evidence="3">PSN293</strain>
    </source>
</reference>
<keyword evidence="1" id="KW-0472">Membrane</keyword>
<dbReference type="EMBL" id="MU858289">
    <property type="protein sequence ID" value="KAK4207521.1"/>
    <property type="molecule type" value="Genomic_DNA"/>
</dbReference>
<dbReference type="PANTHER" id="PTHR24148:SF78">
    <property type="entry name" value="HETEROKARYON INCOMPATIBILITY DOMAIN-CONTAINING PROTEIN"/>
    <property type="match status" value="1"/>
</dbReference>
<dbReference type="Proteomes" id="UP001301769">
    <property type="component" value="Unassembled WGS sequence"/>
</dbReference>
<accession>A0AAN6XVR5</accession>
<evidence type="ECO:0000313" key="3">
    <source>
        <dbReference type="EMBL" id="KAK4207521.1"/>
    </source>
</evidence>
<dbReference type="Pfam" id="PF06985">
    <property type="entry name" value="HET"/>
    <property type="match status" value="1"/>
</dbReference>
<keyword evidence="1" id="KW-0812">Transmembrane</keyword>
<keyword evidence="4" id="KW-1185">Reference proteome</keyword>
<proteinExistence type="predicted"/>
<sequence length="238" mass="27038">MSEYQYKPLSANHIRLIELRPDLDGNAPVRCQLLEYPIHIREIGSHTYDALSYVWGPPPNTCHIEVVEGSECSVLSIRENCHAALVRLRDPILPRFVWVDSICINQEDNKEKTQQFRMMTGIYALAGRVVVWLREPPHEVGSIMDNGRGLEFIRRAAEHCAWSTTITDHDINLKLEPQDAKDITIVLKRSWFRRIWVSVIISVLISMGPLSCPVVYQHVVGVARSCCGSRGCHDGRPS</sequence>
<organism evidence="3 4">
    <name type="scientific">Rhypophila decipiens</name>
    <dbReference type="NCBI Taxonomy" id="261697"/>
    <lineage>
        <taxon>Eukaryota</taxon>
        <taxon>Fungi</taxon>
        <taxon>Dikarya</taxon>
        <taxon>Ascomycota</taxon>
        <taxon>Pezizomycotina</taxon>
        <taxon>Sordariomycetes</taxon>
        <taxon>Sordariomycetidae</taxon>
        <taxon>Sordariales</taxon>
        <taxon>Naviculisporaceae</taxon>
        <taxon>Rhypophila</taxon>
    </lineage>
</organism>
<evidence type="ECO:0000313" key="4">
    <source>
        <dbReference type="Proteomes" id="UP001301769"/>
    </source>
</evidence>
<evidence type="ECO:0000256" key="1">
    <source>
        <dbReference type="SAM" id="Phobius"/>
    </source>
</evidence>
<dbReference type="PANTHER" id="PTHR24148">
    <property type="entry name" value="ANKYRIN REPEAT DOMAIN-CONTAINING PROTEIN 39 HOMOLOG-RELATED"/>
    <property type="match status" value="1"/>
</dbReference>
<reference evidence="3" key="1">
    <citation type="journal article" date="2023" name="Mol. Phylogenet. Evol.">
        <title>Genome-scale phylogeny and comparative genomics of the fungal order Sordariales.</title>
        <authorList>
            <person name="Hensen N."/>
            <person name="Bonometti L."/>
            <person name="Westerberg I."/>
            <person name="Brannstrom I.O."/>
            <person name="Guillou S."/>
            <person name="Cros-Aarteil S."/>
            <person name="Calhoun S."/>
            <person name="Haridas S."/>
            <person name="Kuo A."/>
            <person name="Mondo S."/>
            <person name="Pangilinan J."/>
            <person name="Riley R."/>
            <person name="LaButti K."/>
            <person name="Andreopoulos B."/>
            <person name="Lipzen A."/>
            <person name="Chen C."/>
            <person name="Yan M."/>
            <person name="Daum C."/>
            <person name="Ng V."/>
            <person name="Clum A."/>
            <person name="Steindorff A."/>
            <person name="Ohm R.A."/>
            <person name="Martin F."/>
            <person name="Silar P."/>
            <person name="Natvig D.O."/>
            <person name="Lalanne C."/>
            <person name="Gautier V."/>
            <person name="Ament-Velasquez S.L."/>
            <person name="Kruys A."/>
            <person name="Hutchinson M.I."/>
            <person name="Powell A.J."/>
            <person name="Barry K."/>
            <person name="Miller A.N."/>
            <person name="Grigoriev I.V."/>
            <person name="Debuchy R."/>
            <person name="Gladieux P."/>
            <person name="Hiltunen Thoren M."/>
            <person name="Johannesson H."/>
        </authorList>
    </citation>
    <scope>NUCLEOTIDE SEQUENCE</scope>
    <source>
        <strain evidence="3">PSN293</strain>
    </source>
</reference>